<evidence type="ECO:0000256" key="3">
    <source>
        <dbReference type="SAM" id="SignalP"/>
    </source>
</evidence>
<gene>
    <name evidence="5" type="ORF">NFC81_02490</name>
</gene>
<dbReference type="Gene3D" id="3.40.190.10">
    <property type="entry name" value="Periplasmic binding protein-like II"/>
    <property type="match status" value="2"/>
</dbReference>
<dbReference type="RefSeq" id="WP_304995961.1">
    <property type="nucleotide sequence ID" value="NZ_CP101717.1"/>
</dbReference>
<feature type="domain" description="Solute-binding protein family 3/N-terminal" evidence="4">
    <location>
        <begin position="31"/>
        <end position="245"/>
    </location>
</feature>
<accession>A0AB38YHJ2</accession>
<dbReference type="SUPFAM" id="SSF53850">
    <property type="entry name" value="Periplasmic binding protein-like II"/>
    <property type="match status" value="1"/>
</dbReference>
<sequence length="257" mass="29322">MAVQKLFGGLLLALTVLCSSAHSRELTISTGGWPPFLTEDQRHQGFIAHLITDVFADVGVTVQFEFTPWTRAYQETSLGRYDATAVWMDAPDRHADFIYSEPVLNETFVFFHLKDKPFDWASFGDLRGMLIGGVLGYSYGAGFDAALEAEVFRMERVRNDELNFLKLLSERIDVYPQEVNVGYYALRRDLPPEDAERVTHHPTPLLVNQSFLLLPRSVPDSAELVTLFNASLQRFRDDGRYQTYFDAFDRGEYELSN</sequence>
<proteinExistence type="inferred from homology"/>
<dbReference type="AlphaFoldDB" id="A0AB38YHJ2"/>
<feature type="chain" id="PRO_5044218453" evidence="3">
    <location>
        <begin position="24"/>
        <end position="257"/>
    </location>
</feature>
<name>A0AB38YHJ2_9GAMM</name>
<dbReference type="PANTHER" id="PTHR35936">
    <property type="entry name" value="MEMBRANE-BOUND LYTIC MUREIN TRANSGLYCOSYLASE F"/>
    <property type="match status" value="1"/>
</dbReference>
<feature type="signal peptide" evidence="3">
    <location>
        <begin position="1"/>
        <end position="23"/>
    </location>
</feature>
<comment type="similarity">
    <text evidence="1">Belongs to the bacterial solute-binding protein 3 family.</text>
</comment>
<reference evidence="5" key="1">
    <citation type="submission" date="2022-07" db="EMBL/GenBank/DDBJ databases">
        <title>Complete genome sequence of Salinispirillum sp. LH10-3-1 capable of multiple carbohydrate inversion isolated from a soda lake.</title>
        <authorList>
            <person name="Liu J."/>
            <person name="Zhai Y."/>
            <person name="Zhang H."/>
            <person name="Yang H."/>
            <person name="Qu J."/>
            <person name="Li J."/>
        </authorList>
    </citation>
    <scope>NUCLEOTIDE SEQUENCE</scope>
    <source>
        <strain evidence="5">LH 10-3-1</strain>
    </source>
</reference>
<dbReference type="PANTHER" id="PTHR35936:SF25">
    <property type="entry name" value="ABC TRANSPORTER SUBSTRATE-BINDING PROTEIN"/>
    <property type="match status" value="1"/>
</dbReference>
<protein>
    <submittedName>
        <fullName evidence="5">Transporter substrate-binding domain-containing protein</fullName>
    </submittedName>
</protein>
<organism evidence="5">
    <name type="scientific">Salinispirillum sp. LH 10-3-1</name>
    <dbReference type="NCBI Taxonomy" id="2952525"/>
    <lineage>
        <taxon>Bacteria</taxon>
        <taxon>Pseudomonadati</taxon>
        <taxon>Pseudomonadota</taxon>
        <taxon>Gammaproteobacteria</taxon>
        <taxon>Oceanospirillales</taxon>
        <taxon>Saccharospirillaceae</taxon>
        <taxon>Salinispirillum</taxon>
    </lineage>
</organism>
<evidence type="ECO:0000256" key="2">
    <source>
        <dbReference type="ARBA" id="ARBA00022729"/>
    </source>
</evidence>
<dbReference type="InterPro" id="IPR001638">
    <property type="entry name" value="Solute-binding_3/MltF_N"/>
</dbReference>
<evidence type="ECO:0000313" key="5">
    <source>
        <dbReference type="EMBL" id="WLD58675.1"/>
    </source>
</evidence>
<keyword evidence="2 3" id="KW-0732">Signal</keyword>
<evidence type="ECO:0000256" key="1">
    <source>
        <dbReference type="ARBA" id="ARBA00010333"/>
    </source>
</evidence>
<dbReference type="Pfam" id="PF00497">
    <property type="entry name" value="SBP_bac_3"/>
    <property type="match status" value="1"/>
</dbReference>
<evidence type="ECO:0000259" key="4">
    <source>
        <dbReference type="Pfam" id="PF00497"/>
    </source>
</evidence>
<dbReference type="EMBL" id="CP101717">
    <property type="protein sequence ID" value="WLD58675.1"/>
    <property type="molecule type" value="Genomic_DNA"/>
</dbReference>